<gene>
    <name evidence="20" type="primary">atpF_1</name>
    <name evidence="15" type="synonym">atpF</name>
    <name evidence="20" type="ORF">Mal4_05560</name>
</gene>
<keyword evidence="9 15" id="KW-0472">Membrane</keyword>
<accession>A0A517Z1B5</accession>
<comment type="subunit">
    <text evidence="13">F-type ATPases have 2 components, F(1) - the catalytic core - and F(0) - the membrane proton channel. F(1) has five subunits: alpha(3), beta(3), gamma(1), delta(1), epsilon(1). F(0) has four main subunits: a(1), b(2) and c(10-14). The alpha and beta chains form an alternating ring which encloses part of the gamma chain. F(1) is attached to F(0) by a central stalk formed by the gamma and epsilon chains, while a peripheral stalk is formed by the delta and b chains.</text>
</comment>
<keyword evidence="3 15" id="KW-1003">Cell membrane</keyword>
<comment type="similarity">
    <text evidence="1 15 16">Belongs to the ATPase B chain family.</text>
</comment>
<dbReference type="OrthoDB" id="274361at2"/>
<evidence type="ECO:0000256" key="19">
    <source>
        <dbReference type="SAM" id="SignalP"/>
    </source>
</evidence>
<dbReference type="Proteomes" id="UP000320496">
    <property type="component" value="Chromosome"/>
</dbReference>
<evidence type="ECO:0000313" key="21">
    <source>
        <dbReference type="Proteomes" id="UP000320496"/>
    </source>
</evidence>
<feature type="coiled-coil region" evidence="17">
    <location>
        <begin position="129"/>
        <end position="204"/>
    </location>
</feature>
<dbReference type="HAMAP" id="MF_01398">
    <property type="entry name" value="ATP_synth_b_bprime"/>
    <property type="match status" value="1"/>
</dbReference>
<dbReference type="AlphaFoldDB" id="A0A517Z1B5"/>
<keyword evidence="8 15" id="KW-0406">Ion transport</keyword>
<dbReference type="GO" id="GO:0005886">
    <property type="term" value="C:plasma membrane"/>
    <property type="evidence" value="ECO:0007669"/>
    <property type="project" value="UniProtKB-SubCell"/>
</dbReference>
<dbReference type="PANTHER" id="PTHR33445">
    <property type="entry name" value="ATP SYNTHASE SUBUNIT B', CHLOROPLASTIC"/>
    <property type="match status" value="1"/>
</dbReference>
<dbReference type="GO" id="GO:0046933">
    <property type="term" value="F:proton-transporting ATP synthase activity, rotational mechanism"/>
    <property type="evidence" value="ECO:0007669"/>
    <property type="project" value="UniProtKB-UniRule"/>
</dbReference>
<evidence type="ECO:0000256" key="17">
    <source>
        <dbReference type="SAM" id="Coils"/>
    </source>
</evidence>
<evidence type="ECO:0000256" key="15">
    <source>
        <dbReference type="HAMAP-Rule" id="MF_01398"/>
    </source>
</evidence>
<dbReference type="NCBIfam" id="TIGR01144">
    <property type="entry name" value="ATP_synt_b"/>
    <property type="match status" value="1"/>
</dbReference>
<organism evidence="20 21">
    <name type="scientific">Maioricimonas rarisocia</name>
    <dbReference type="NCBI Taxonomy" id="2528026"/>
    <lineage>
        <taxon>Bacteria</taxon>
        <taxon>Pseudomonadati</taxon>
        <taxon>Planctomycetota</taxon>
        <taxon>Planctomycetia</taxon>
        <taxon>Planctomycetales</taxon>
        <taxon>Planctomycetaceae</taxon>
        <taxon>Maioricimonas</taxon>
    </lineage>
</organism>
<comment type="subunit">
    <text evidence="15">F-type ATPases have 2 components, F(1) - the catalytic core - and F(0) - the membrane proton channel. F(1) has five subunits: alpha(3), beta(3), gamma(1), delta(1), epsilon(1). F(0) has three main subunits: a(1), b(2) and c(10-14). The alpha and beta chains form an alternating ring which encloses part of the gamma chain. F(1) is attached to F(0) by a central stalk formed by the gamma and epsilon chains, while a peripheral stalk is formed by the delta and b chains.</text>
</comment>
<evidence type="ECO:0000256" key="18">
    <source>
        <dbReference type="SAM" id="MobiDB-lite"/>
    </source>
</evidence>
<keyword evidence="5 15" id="KW-0812">Transmembrane</keyword>
<keyword evidence="6 15" id="KW-0375">Hydrogen ion transport</keyword>
<evidence type="ECO:0000256" key="12">
    <source>
        <dbReference type="ARBA" id="ARBA00025614"/>
    </source>
</evidence>
<evidence type="ECO:0000256" key="5">
    <source>
        <dbReference type="ARBA" id="ARBA00022692"/>
    </source>
</evidence>
<evidence type="ECO:0000256" key="3">
    <source>
        <dbReference type="ARBA" id="ARBA00022475"/>
    </source>
</evidence>
<comment type="function">
    <text evidence="12">Component of the F(0) channel, it forms part of the peripheral stalk, linking F(1) to F(0). The b'-subunit is a diverged and duplicated form of b found in plants and photosynthetic bacteria.</text>
</comment>
<keyword evidence="17" id="KW-0175">Coiled coil</keyword>
<dbReference type="CDD" id="cd06503">
    <property type="entry name" value="ATP-synt_Fo_b"/>
    <property type="match status" value="1"/>
</dbReference>
<proteinExistence type="inferred from homology"/>
<evidence type="ECO:0000256" key="10">
    <source>
        <dbReference type="ARBA" id="ARBA00023310"/>
    </source>
</evidence>
<dbReference type="RefSeq" id="WP_145366954.1">
    <property type="nucleotide sequence ID" value="NZ_CP036275.1"/>
</dbReference>
<evidence type="ECO:0000256" key="7">
    <source>
        <dbReference type="ARBA" id="ARBA00022989"/>
    </source>
</evidence>
<dbReference type="GO" id="GO:0012505">
    <property type="term" value="C:endomembrane system"/>
    <property type="evidence" value="ECO:0007669"/>
    <property type="project" value="UniProtKB-SubCell"/>
</dbReference>
<keyword evidence="7 15" id="KW-1133">Transmembrane helix</keyword>
<evidence type="ECO:0000256" key="1">
    <source>
        <dbReference type="ARBA" id="ARBA00005513"/>
    </source>
</evidence>
<name>A0A517Z1B5_9PLAN</name>
<feature type="signal peptide" evidence="19">
    <location>
        <begin position="1"/>
        <end position="27"/>
    </location>
</feature>
<dbReference type="PANTHER" id="PTHR33445:SF1">
    <property type="entry name" value="ATP SYNTHASE SUBUNIT B"/>
    <property type="match status" value="1"/>
</dbReference>
<evidence type="ECO:0000256" key="14">
    <source>
        <dbReference type="ARBA" id="ARBA00037847"/>
    </source>
</evidence>
<evidence type="ECO:0000256" key="8">
    <source>
        <dbReference type="ARBA" id="ARBA00023065"/>
    </source>
</evidence>
<evidence type="ECO:0000256" key="16">
    <source>
        <dbReference type="RuleBase" id="RU003848"/>
    </source>
</evidence>
<dbReference type="Pfam" id="PF00430">
    <property type="entry name" value="ATP-synt_B"/>
    <property type="match status" value="1"/>
</dbReference>
<evidence type="ECO:0000313" key="20">
    <source>
        <dbReference type="EMBL" id="QDU36272.1"/>
    </source>
</evidence>
<feature type="compositionally biased region" description="Basic and acidic residues" evidence="18">
    <location>
        <begin position="50"/>
        <end position="76"/>
    </location>
</feature>
<keyword evidence="19" id="KW-0732">Signal</keyword>
<dbReference type="GO" id="GO:0046961">
    <property type="term" value="F:proton-transporting ATPase activity, rotational mechanism"/>
    <property type="evidence" value="ECO:0007669"/>
    <property type="project" value="TreeGrafter"/>
</dbReference>
<dbReference type="InterPro" id="IPR050059">
    <property type="entry name" value="ATP_synthase_B_chain"/>
</dbReference>
<comment type="function">
    <text evidence="11 15">F(1)F(0) ATP synthase produces ATP from ADP in the presence of a proton or sodium gradient. F-type ATPases consist of two structural domains, F(1) containing the extramembraneous catalytic core and F(0) containing the membrane proton channel, linked together by a central stalk and a peripheral stalk. During catalysis, ATP synthesis in the catalytic domain of F(1) is coupled via a rotary mechanism of the central stalk subunits to proton translocation.</text>
</comment>
<evidence type="ECO:0000256" key="11">
    <source>
        <dbReference type="ARBA" id="ARBA00025198"/>
    </source>
</evidence>
<dbReference type="GO" id="GO:0045259">
    <property type="term" value="C:proton-transporting ATP synthase complex"/>
    <property type="evidence" value="ECO:0007669"/>
    <property type="project" value="UniProtKB-KW"/>
</dbReference>
<dbReference type="EMBL" id="CP036275">
    <property type="protein sequence ID" value="QDU36272.1"/>
    <property type="molecule type" value="Genomic_DNA"/>
</dbReference>
<comment type="subcellular location">
    <subcellularLocation>
        <location evidence="15">Cell membrane</location>
        <topology evidence="15">Single-pass membrane protein</topology>
    </subcellularLocation>
    <subcellularLocation>
        <location evidence="14">Endomembrane system</location>
        <topology evidence="14">Single-pass membrane protein</topology>
    </subcellularLocation>
</comment>
<feature type="chain" id="PRO_5022023160" description="ATP synthase subunit b" evidence="19">
    <location>
        <begin position="28"/>
        <end position="232"/>
    </location>
</feature>
<keyword evidence="10 15" id="KW-0066">ATP synthesis</keyword>
<evidence type="ECO:0000256" key="4">
    <source>
        <dbReference type="ARBA" id="ARBA00022547"/>
    </source>
</evidence>
<protein>
    <recommendedName>
        <fullName evidence="15">ATP synthase subunit b</fullName>
    </recommendedName>
    <alternativeName>
        <fullName evidence="15">ATP synthase F(0) sector subunit b</fullName>
    </alternativeName>
    <alternativeName>
        <fullName evidence="15">ATPase subunit I</fullName>
    </alternativeName>
    <alternativeName>
        <fullName evidence="15">F-type ATPase subunit b</fullName>
        <shortName evidence="15">F-ATPase subunit b</shortName>
    </alternativeName>
</protein>
<keyword evidence="4 15" id="KW-0138">CF(0)</keyword>
<reference evidence="20 21" key="1">
    <citation type="submission" date="2019-02" db="EMBL/GenBank/DDBJ databases">
        <title>Deep-cultivation of Planctomycetes and their phenomic and genomic characterization uncovers novel biology.</title>
        <authorList>
            <person name="Wiegand S."/>
            <person name="Jogler M."/>
            <person name="Boedeker C."/>
            <person name="Pinto D."/>
            <person name="Vollmers J."/>
            <person name="Rivas-Marin E."/>
            <person name="Kohn T."/>
            <person name="Peeters S.H."/>
            <person name="Heuer A."/>
            <person name="Rast P."/>
            <person name="Oberbeckmann S."/>
            <person name="Bunk B."/>
            <person name="Jeske O."/>
            <person name="Meyerdierks A."/>
            <person name="Storesund J.E."/>
            <person name="Kallscheuer N."/>
            <person name="Luecker S."/>
            <person name="Lage O.M."/>
            <person name="Pohl T."/>
            <person name="Merkel B.J."/>
            <person name="Hornburger P."/>
            <person name="Mueller R.-W."/>
            <person name="Bruemmer F."/>
            <person name="Labrenz M."/>
            <person name="Spormann A.M."/>
            <person name="Op den Camp H."/>
            <person name="Overmann J."/>
            <person name="Amann R."/>
            <person name="Jetten M.S.M."/>
            <person name="Mascher T."/>
            <person name="Medema M.H."/>
            <person name="Devos D.P."/>
            <person name="Kaster A.-K."/>
            <person name="Ovreas L."/>
            <person name="Rohde M."/>
            <person name="Galperin M.Y."/>
            <person name="Jogler C."/>
        </authorList>
    </citation>
    <scope>NUCLEOTIDE SEQUENCE [LARGE SCALE GENOMIC DNA]</scope>
    <source>
        <strain evidence="20 21">Mal4</strain>
    </source>
</reference>
<dbReference type="InterPro" id="IPR005864">
    <property type="entry name" value="ATP_synth_F0_bsu_bac"/>
</dbReference>
<feature type="region of interest" description="Disordered" evidence="18">
    <location>
        <begin position="50"/>
        <end position="81"/>
    </location>
</feature>
<evidence type="ECO:0000256" key="6">
    <source>
        <dbReference type="ARBA" id="ARBA00022781"/>
    </source>
</evidence>
<evidence type="ECO:0000256" key="13">
    <source>
        <dbReference type="ARBA" id="ARBA00026054"/>
    </source>
</evidence>
<evidence type="ECO:0000256" key="9">
    <source>
        <dbReference type="ARBA" id="ARBA00023136"/>
    </source>
</evidence>
<dbReference type="KEGG" id="mri:Mal4_05560"/>
<keyword evidence="2 15" id="KW-0813">Transport</keyword>
<dbReference type="InterPro" id="IPR002146">
    <property type="entry name" value="ATP_synth_b/b'su_bac/chlpt"/>
</dbReference>
<evidence type="ECO:0000256" key="2">
    <source>
        <dbReference type="ARBA" id="ARBA00022448"/>
    </source>
</evidence>
<sequence precursor="true">MRLAIRPEILFLTVACAWLGLVQSGFAADEGAASAEADHVLPEADEILDHDADGHGHEAAHGEGGGAHHDEPHDVDGDGVVDDLNQPPLSIKLPRLAFALIVFVSFVLLMKKFAWQPLIEGFNEREGRVNRAYAAAEEARLQAASLRDEHDAKVQAVQDEVREIVTAARREAEAEKQRIVAEAEAEAAKLRAEALADIEQARQQAMASLDARVDEYVGMATEHVAGRRVTLN</sequence>
<keyword evidence="21" id="KW-1185">Reference proteome</keyword>